<dbReference type="PRINTS" id="PR00992">
    <property type="entry name" value="ALARACEMASE"/>
</dbReference>
<keyword evidence="2 4" id="KW-0663">Pyridoxal phosphate</keyword>
<feature type="modified residue" description="N6-(pyridoxal phosphate)lysine" evidence="4">
    <location>
        <position position="49"/>
    </location>
</feature>
<dbReference type="InterPro" id="IPR000821">
    <property type="entry name" value="Ala_racemase"/>
</dbReference>
<evidence type="ECO:0000313" key="6">
    <source>
        <dbReference type="EMBL" id="MFE4107836.1"/>
    </source>
</evidence>
<dbReference type="Gene3D" id="3.20.20.10">
    <property type="entry name" value="Alanine racemase"/>
    <property type="match status" value="1"/>
</dbReference>
<evidence type="ECO:0000256" key="1">
    <source>
        <dbReference type="ARBA" id="ARBA00001933"/>
    </source>
</evidence>
<dbReference type="SMART" id="SM01005">
    <property type="entry name" value="Ala_racemase_C"/>
    <property type="match status" value="1"/>
</dbReference>
<dbReference type="SUPFAM" id="SSF50621">
    <property type="entry name" value="Alanine racemase C-terminal domain-like"/>
    <property type="match status" value="1"/>
</dbReference>
<feature type="binding site" evidence="4">
    <location>
        <position position="151"/>
    </location>
    <ligand>
        <name>substrate</name>
    </ligand>
</feature>
<dbReference type="EC" id="5.1.1.1" evidence="4"/>
<dbReference type="InterPro" id="IPR009006">
    <property type="entry name" value="Ala_racemase/Decarboxylase_C"/>
</dbReference>
<dbReference type="NCBIfam" id="TIGR00492">
    <property type="entry name" value="alr"/>
    <property type="match status" value="1"/>
</dbReference>
<dbReference type="InterPro" id="IPR011079">
    <property type="entry name" value="Ala_racemase_C"/>
</dbReference>
<comment type="cofactor">
    <cofactor evidence="1 4">
        <name>pyridoxal 5'-phosphate</name>
        <dbReference type="ChEBI" id="CHEBI:597326"/>
    </cofactor>
</comment>
<keyword evidence="3 4" id="KW-0413">Isomerase</keyword>
<dbReference type="CDD" id="cd00430">
    <property type="entry name" value="PLPDE_III_AR"/>
    <property type="match status" value="1"/>
</dbReference>
<dbReference type="PROSITE" id="PS00395">
    <property type="entry name" value="ALANINE_RACEMASE"/>
    <property type="match status" value="1"/>
</dbReference>
<comment type="caution">
    <text evidence="6">The sequence shown here is derived from an EMBL/GenBank/DDBJ whole genome shotgun (WGS) entry which is preliminary data.</text>
</comment>
<dbReference type="Pfam" id="PF00842">
    <property type="entry name" value="Ala_racemase_C"/>
    <property type="match status" value="1"/>
</dbReference>
<dbReference type="Proteomes" id="UP001600165">
    <property type="component" value="Unassembled WGS sequence"/>
</dbReference>
<comment type="catalytic activity">
    <reaction evidence="4">
        <text>L-alanine = D-alanine</text>
        <dbReference type="Rhea" id="RHEA:20249"/>
        <dbReference type="ChEBI" id="CHEBI:57416"/>
        <dbReference type="ChEBI" id="CHEBI:57972"/>
        <dbReference type="EC" id="5.1.1.1"/>
    </reaction>
</comment>
<organism evidence="6 7">
    <name type="scientific">Almyronema epifaneia S1</name>
    <dbReference type="NCBI Taxonomy" id="2991925"/>
    <lineage>
        <taxon>Bacteria</taxon>
        <taxon>Bacillati</taxon>
        <taxon>Cyanobacteriota</taxon>
        <taxon>Cyanophyceae</taxon>
        <taxon>Nodosilineales</taxon>
        <taxon>Nodosilineaceae</taxon>
        <taxon>Almyronema</taxon>
        <taxon>Almyronema epifaneia</taxon>
    </lineage>
</organism>
<accession>A0ABW6II28</accession>
<proteinExistence type="inferred from homology"/>
<feature type="domain" description="Alanine racemase C-terminal" evidence="5">
    <location>
        <begin position="259"/>
        <end position="387"/>
    </location>
</feature>
<evidence type="ECO:0000256" key="3">
    <source>
        <dbReference type="ARBA" id="ARBA00023235"/>
    </source>
</evidence>
<name>A0ABW6II28_9CYAN</name>
<dbReference type="Pfam" id="PF01168">
    <property type="entry name" value="Ala_racemase_N"/>
    <property type="match status" value="1"/>
</dbReference>
<evidence type="ECO:0000256" key="4">
    <source>
        <dbReference type="HAMAP-Rule" id="MF_01201"/>
    </source>
</evidence>
<dbReference type="InterPro" id="IPR020622">
    <property type="entry name" value="Ala_racemase_pyridoxalP-BS"/>
</dbReference>
<feature type="active site" description="Proton acceptor; specific for D-alanine" evidence="4">
    <location>
        <position position="49"/>
    </location>
</feature>
<dbReference type="InterPro" id="IPR029066">
    <property type="entry name" value="PLP-binding_barrel"/>
</dbReference>
<gene>
    <name evidence="6" type="primary">alr</name>
    <name evidence="6" type="ORF">ACFVKH_16225</name>
</gene>
<dbReference type="InterPro" id="IPR001608">
    <property type="entry name" value="Ala_racemase_N"/>
</dbReference>
<feature type="binding site" evidence="4">
    <location>
        <position position="328"/>
    </location>
    <ligand>
        <name>substrate</name>
    </ligand>
</feature>
<sequence>MLSWETSSSIASMRHCRAWVEIDLAALKHNVEQIKASLAARSDLMAVVKADAYGHGAVTVAKTALQAGASWLGVATVPEGIELRQANLKAPILVMGAVNTPEEVRVMARWQLQPTIVTPKQALVFSDILVNDSKQRSPLPVHLKLDTGMSRLGYSWQQAADFYRFVQRLPQLEIASVYSHLATADDPDPTFMQTQQQRFEAAIAQLRSLDLQPPRLHLANSAATLTDASLHYDLVRVGLGLYGLYPAPHLQTALSLRPVMQVKARITHLKTIAAGTGVSYGHQFVADRPMRIAVVGIGYADGVPRLLSNRLTALIHGTPAPQIGAITMDQMMLDVTHLTHLQEGDIVTLLGRDRQSQITAEDWANTLGTISWEILCSFKHRLPRILVESACEIEPTATHQDSDASQRP</sequence>
<dbReference type="EMBL" id="JBHZOL010000094">
    <property type="protein sequence ID" value="MFE4107836.1"/>
    <property type="molecule type" value="Genomic_DNA"/>
</dbReference>
<dbReference type="Gene3D" id="2.40.37.10">
    <property type="entry name" value="Lyase, Ornithine Decarboxylase, Chain A, domain 1"/>
    <property type="match status" value="1"/>
</dbReference>
<reference evidence="6 7" key="1">
    <citation type="submission" date="2024-10" db="EMBL/GenBank/DDBJ databases">
        <authorList>
            <person name="Ratan Roy A."/>
            <person name="Morales Sandoval P.H."/>
            <person name="De Los Santos Villalobos S."/>
            <person name="Chakraborty S."/>
            <person name="Mukherjee J."/>
        </authorList>
    </citation>
    <scope>NUCLEOTIDE SEQUENCE [LARGE SCALE GENOMIC DNA]</scope>
    <source>
        <strain evidence="6 7">S1</strain>
    </source>
</reference>
<keyword evidence="7" id="KW-1185">Reference proteome</keyword>
<protein>
    <recommendedName>
        <fullName evidence="4">Alanine racemase</fullName>
        <ecNumber evidence="4">5.1.1.1</ecNumber>
    </recommendedName>
</protein>
<comment type="pathway">
    <text evidence="4">Amino-acid biosynthesis; D-alanine biosynthesis; D-alanine from L-alanine: step 1/1.</text>
</comment>
<dbReference type="PANTHER" id="PTHR30511">
    <property type="entry name" value="ALANINE RACEMASE"/>
    <property type="match status" value="1"/>
</dbReference>
<dbReference type="RefSeq" id="WP_377966936.1">
    <property type="nucleotide sequence ID" value="NZ_JBHZOL010000094.1"/>
</dbReference>
<dbReference type="HAMAP" id="MF_01201">
    <property type="entry name" value="Ala_racemase"/>
    <property type="match status" value="1"/>
</dbReference>
<comment type="function">
    <text evidence="4">Catalyzes the interconversion of L-alanine and D-alanine. May also act on other amino acids.</text>
</comment>
<feature type="active site" description="Proton acceptor; specific for L-alanine" evidence="4">
    <location>
        <position position="280"/>
    </location>
</feature>
<dbReference type="SUPFAM" id="SSF51419">
    <property type="entry name" value="PLP-binding barrel"/>
    <property type="match status" value="1"/>
</dbReference>
<comment type="similarity">
    <text evidence="4">Belongs to the alanine racemase family.</text>
</comment>
<evidence type="ECO:0000313" key="7">
    <source>
        <dbReference type="Proteomes" id="UP001600165"/>
    </source>
</evidence>
<dbReference type="GO" id="GO:0008784">
    <property type="term" value="F:alanine racemase activity"/>
    <property type="evidence" value="ECO:0007669"/>
    <property type="project" value="UniProtKB-EC"/>
</dbReference>
<evidence type="ECO:0000256" key="2">
    <source>
        <dbReference type="ARBA" id="ARBA00022898"/>
    </source>
</evidence>
<evidence type="ECO:0000259" key="5">
    <source>
        <dbReference type="SMART" id="SM01005"/>
    </source>
</evidence>
<dbReference type="PANTHER" id="PTHR30511:SF0">
    <property type="entry name" value="ALANINE RACEMASE, CATABOLIC-RELATED"/>
    <property type="match status" value="1"/>
</dbReference>